<dbReference type="EMBL" id="CAXDID020000493">
    <property type="protein sequence ID" value="CAL6097281.1"/>
    <property type="molecule type" value="Genomic_DNA"/>
</dbReference>
<reference evidence="1" key="1">
    <citation type="submission" date="2023-06" db="EMBL/GenBank/DDBJ databases">
        <authorList>
            <person name="Kurt Z."/>
        </authorList>
    </citation>
    <scope>NUCLEOTIDE SEQUENCE</scope>
</reference>
<dbReference type="EMBL" id="CATOUU010000019">
    <property type="protein sequence ID" value="CAI9913125.1"/>
    <property type="molecule type" value="Genomic_DNA"/>
</dbReference>
<sequence length="153" mass="17512">MTNLLKYSQLSVISTLSYEQIQMYCNLQNNFDNYEMISASKRKSVLKLTINQYNTVKSGIALGQRILPNLHSFQLEKQICLEIRRSAAIRTKSLPLAQVAPNLDHHRKVLVYVVQSSGAQMEHKITKCWESTLSVSCKANFRSRSFFQVQVAI</sequence>
<proteinExistence type="predicted"/>
<name>A0AA86N5H7_9EUKA</name>
<accession>A0AA86N5H7</accession>
<dbReference type="Proteomes" id="UP001642409">
    <property type="component" value="Unassembled WGS sequence"/>
</dbReference>
<gene>
    <name evidence="2" type="ORF">HINF_LOCUS68833</name>
    <name evidence="1" type="ORF">HINF_LOCUS770</name>
</gene>
<evidence type="ECO:0000313" key="1">
    <source>
        <dbReference type="EMBL" id="CAI9913125.1"/>
    </source>
</evidence>
<protein>
    <submittedName>
        <fullName evidence="2">Hypothetical_protein</fullName>
    </submittedName>
</protein>
<dbReference type="AlphaFoldDB" id="A0AA86N5H7"/>
<evidence type="ECO:0000313" key="2">
    <source>
        <dbReference type="EMBL" id="CAL6097281.1"/>
    </source>
</evidence>
<evidence type="ECO:0000313" key="3">
    <source>
        <dbReference type="Proteomes" id="UP001642409"/>
    </source>
</evidence>
<comment type="caution">
    <text evidence="1">The sequence shown here is derived from an EMBL/GenBank/DDBJ whole genome shotgun (WGS) entry which is preliminary data.</text>
</comment>
<organism evidence="1">
    <name type="scientific">Hexamita inflata</name>
    <dbReference type="NCBI Taxonomy" id="28002"/>
    <lineage>
        <taxon>Eukaryota</taxon>
        <taxon>Metamonada</taxon>
        <taxon>Diplomonadida</taxon>
        <taxon>Hexamitidae</taxon>
        <taxon>Hexamitinae</taxon>
        <taxon>Hexamita</taxon>
    </lineage>
</organism>
<reference evidence="2 3" key="2">
    <citation type="submission" date="2024-07" db="EMBL/GenBank/DDBJ databases">
        <authorList>
            <person name="Akdeniz Z."/>
        </authorList>
    </citation>
    <scope>NUCLEOTIDE SEQUENCE [LARGE SCALE GENOMIC DNA]</scope>
</reference>
<keyword evidence="3" id="KW-1185">Reference proteome</keyword>